<feature type="transmembrane region" description="Helical" evidence="7">
    <location>
        <begin position="82"/>
        <end position="108"/>
    </location>
</feature>
<protein>
    <submittedName>
        <fullName evidence="8">Lipopolysaccharide biosynthesis protein</fullName>
    </submittedName>
</protein>
<name>A0A3L7ZQU3_PARDI</name>
<feature type="transmembrane region" description="Helical" evidence="7">
    <location>
        <begin position="417"/>
        <end position="437"/>
    </location>
</feature>
<evidence type="ECO:0000256" key="4">
    <source>
        <dbReference type="ARBA" id="ARBA00022692"/>
    </source>
</evidence>
<feature type="transmembrane region" description="Helical" evidence="7">
    <location>
        <begin position="321"/>
        <end position="344"/>
    </location>
</feature>
<gene>
    <name evidence="8" type="ORF">D7V78_14805</name>
</gene>
<dbReference type="PANTHER" id="PTHR30250">
    <property type="entry name" value="PST FAMILY PREDICTED COLANIC ACID TRANSPORTER"/>
    <property type="match status" value="1"/>
</dbReference>
<feature type="transmembrane region" description="Helical" evidence="7">
    <location>
        <begin position="384"/>
        <end position="402"/>
    </location>
</feature>
<dbReference type="Pfam" id="PF13440">
    <property type="entry name" value="Polysacc_synt_3"/>
    <property type="match status" value="1"/>
</dbReference>
<comment type="similarity">
    <text evidence="2">Belongs to the polysaccharide synthase family.</text>
</comment>
<evidence type="ECO:0000256" key="7">
    <source>
        <dbReference type="SAM" id="Phobius"/>
    </source>
</evidence>
<organism evidence="8 9">
    <name type="scientific">Parabacteroides distasonis</name>
    <dbReference type="NCBI Taxonomy" id="823"/>
    <lineage>
        <taxon>Bacteria</taxon>
        <taxon>Pseudomonadati</taxon>
        <taxon>Bacteroidota</taxon>
        <taxon>Bacteroidia</taxon>
        <taxon>Bacteroidales</taxon>
        <taxon>Tannerellaceae</taxon>
        <taxon>Parabacteroides</taxon>
    </lineage>
</organism>
<dbReference type="EMBL" id="RAYI01000031">
    <property type="protein sequence ID" value="RLT72653.1"/>
    <property type="molecule type" value="Genomic_DNA"/>
</dbReference>
<feature type="transmembrane region" description="Helical" evidence="7">
    <location>
        <begin position="443"/>
        <end position="462"/>
    </location>
</feature>
<accession>A0A3L7ZQU3</accession>
<dbReference type="PANTHER" id="PTHR30250:SF10">
    <property type="entry name" value="LIPOPOLYSACCHARIDE BIOSYNTHESIS PROTEIN WZXC"/>
    <property type="match status" value="1"/>
</dbReference>
<dbReference type="GO" id="GO:0005886">
    <property type="term" value="C:plasma membrane"/>
    <property type="evidence" value="ECO:0007669"/>
    <property type="project" value="UniProtKB-SubCell"/>
</dbReference>
<keyword evidence="6 7" id="KW-0472">Membrane</keyword>
<comment type="subcellular location">
    <subcellularLocation>
        <location evidence="1">Cell membrane</location>
        <topology evidence="1">Multi-pass membrane protein</topology>
    </subcellularLocation>
</comment>
<dbReference type="RefSeq" id="WP_121736849.1">
    <property type="nucleotide sequence ID" value="NZ_QXXG01000022.1"/>
</dbReference>
<keyword evidence="4 7" id="KW-0812">Transmembrane</keyword>
<evidence type="ECO:0000256" key="2">
    <source>
        <dbReference type="ARBA" id="ARBA00007430"/>
    </source>
</evidence>
<evidence type="ECO:0000256" key="3">
    <source>
        <dbReference type="ARBA" id="ARBA00022475"/>
    </source>
</evidence>
<evidence type="ECO:0000256" key="5">
    <source>
        <dbReference type="ARBA" id="ARBA00022989"/>
    </source>
</evidence>
<keyword evidence="3" id="KW-1003">Cell membrane</keyword>
<feature type="transmembrane region" description="Helical" evidence="7">
    <location>
        <begin position="120"/>
        <end position="138"/>
    </location>
</feature>
<dbReference type="InterPro" id="IPR050833">
    <property type="entry name" value="Poly_Biosynth_Transport"/>
</dbReference>
<feature type="transmembrane region" description="Helical" evidence="7">
    <location>
        <begin position="290"/>
        <end position="309"/>
    </location>
</feature>
<reference evidence="8 9" key="1">
    <citation type="submission" date="2018-09" db="EMBL/GenBank/DDBJ databases">
        <title>Murine metabolic-syndrome-specific gut microbial biobank.</title>
        <authorList>
            <person name="Liu C."/>
        </authorList>
    </citation>
    <scope>NUCLEOTIDE SEQUENCE [LARGE SCALE GENOMIC DNA]</scope>
    <source>
        <strain evidence="8 9">8-P5</strain>
    </source>
</reference>
<dbReference type="OrthoDB" id="9770347at2"/>
<feature type="transmembrane region" description="Helical" evidence="7">
    <location>
        <begin position="14"/>
        <end position="35"/>
    </location>
</feature>
<sequence length="483" mass="55294">MAEQSLKDKTAKGLFWGGVSNGVQQLLGMLFGIYLARTLNAEDYGLVGMLAIFSGIASTIINSGFTVALTNNQNATHKDYNAVFWFTFFVGLIIYVFLFFCAPLISLFYGRSELTSLSRVLFLSFFFSGIASVPYTVMFKRLMVKEQAKIDVFSLLLSGIIGVCLAMKGLAYWALAIQSVVYISVNSLLKCFVSPWRPTFEFDFRPLKTMFSFSVKLFFTNIFMQVNNNVFSVLLGRLYNATQVGYYTQGYKWMSMGNTFLSGMINSVAQPVLVEVREDKERQLHVFRKMVRFAAFVSFPAMLGLAFVAPEFISVTIGEKWMSSVPILQILCFLGAIYPIWLLYTQILISHGKSDLYLYGNMCQGAVQLVLLYCMASYGIKWMVVTYVITYFIFLFFWHYWVHKIIHMRIVYLAKDIFPYLSITIGVFILVSCLIHLFSDNYILLFLKIMLSVSLYTSVLWFSKSVVFRESINLLLKKKIKER</sequence>
<dbReference type="CDD" id="cd13127">
    <property type="entry name" value="MATE_tuaB_like"/>
    <property type="match status" value="1"/>
</dbReference>
<feature type="transmembrane region" description="Helical" evidence="7">
    <location>
        <begin position="47"/>
        <end position="70"/>
    </location>
</feature>
<comment type="caution">
    <text evidence="8">The sequence shown here is derived from an EMBL/GenBank/DDBJ whole genome shotgun (WGS) entry which is preliminary data.</text>
</comment>
<dbReference type="Proteomes" id="UP000278164">
    <property type="component" value="Unassembled WGS sequence"/>
</dbReference>
<dbReference type="AlphaFoldDB" id="A0A3L7ZQU3"/>
<proteinExistence type="inferred from homology"/>
<evidence type="ECO:0000256" key="1">
    <source>
        <dbReference type="ARBA" id="ARBA00004651"/>
    </source>
</evidence>
<evidence type="ECO:0000313" key="9">
    <source>
        <dbReference type="Proteomes" id="UP000278164"/>
    </source>
</evidence>
<evidence type="ECO:0000256" key="6">
    <source>
        <dbReference type="ARBA" id="ARBA00023136"/>
    </source>
</evidence>
<feature type="transmembrane region" description="Helical" evidence="7">
    <location>
        <begin position="150"/>
        <end position="173"/>
    </location>
</feature>
<feature type="transmembrane region" description="Helical" evidence="7">
    <location>
        <begin position="356"/>
        <end position="378"/>
    </location>
</feature>
<keyword evidence="5 7" id="KW-1133">Transmembrane helix</keyword>
<evidence type="ECO:0000313" key="8">
    <source>
        <dbReference type="EMBL" id="RLT72653.1"/>
    </source>
</evidence>
<feature type="transmembrane region" description="Helical" evidence="7">
    <location>
        <begin position="217"/>
        <end position="239"/>
    </location>
</feature>